<organism evidence="3 4">
    <name type="scientific">Actinomyces lilanjuaniae</name>
    <dbReference type="NCBI Taxonomy" id="2321394"/>
    <lineage>
        <taxon>Bacteria</taxon>
        <taxon>Bacillati</taxon>
        <taxon>Actinomycetota</taxon>
        <taxon>Actinomycetes</taxon>
        <taxon>Actinomycetales</taxon>
        <taxon>Actinomycetaceae</taxon>
        <taxon>Actinomyces</taxon>
    </lineage>
</organism>
<dbReference type="InterPro" id="IPR003959">
    <property type="entry name" value="ATPase_AAA_core"/>
</dbReference>
<dbReference type="PANTHER" id="PTHR32182:SF25">
    <property type="entry name" value="SLR1056 PROTEIN"/>
    <property type="match status" value="1"/>
</dbReference>
<dbReference type="Gene3D" id="3.40.50.300">
    <property type="entry name" value="P-loop containing nucleotide triphosphate hydrolases"/>
    <property type="match status" value="2"/>
</dbReference>
<dbReference type="RefSeq" id="WP_119835726.1">
    <property type="nucleotide sequence ID" value="NZ_CP032514.1"/>
</dbReference>
<dbReference type="PANTHER" id="PTHR32182">
    <property type="entry name" value="DNA REPLICATION AND REPAIR PROTEIN RECF"/>
    <property type="match status" value="1"/>
</dbReference>
<reference evidence="3 4" key="1">
    <citation type="submission" date="2018-09" db="EMBL/GenBank/DDBJ databases">
        <authorList>
            <person name="Li J."/>
        </authorList>
    </citation>
    <scope>NUCLEOTIDE SEQUENCE [LARGE SCALE GENOMIC DNA]</scope>
    <source>
        <strain evidence="3 4">2129</strain>
    </source>
</reference>
<keyword evidence="4" id="KW-1185">Reference proteome</keyword>
<dbReference type="Pfam" id="PF13304">
    <property type="entry name" value="AAA_21"/>
    <property type="match status" value="1"/>
</dbReference>
<dbReference type="SUPFAM" id="SSF52540">
    <property type="entry name" value="P-loop containing nucleoside triphosphate hydrolases"/>
    <property type="match status" value="1"/>
</dbReference>
<name>A0ABM6Z317_9ACTO</name>
<dbReference type="InterPro" id="IPR014555">
    <property type="entry name" value="RecF-like"/>
</dbReference>
<gene>
    <name evidence="3" type="ORF">D5R93_04710</name>
</gene>
<keyword evidence="1" id="KW-0227">DNA damage</keyword>
<protein>
    <submittedName>
        <fullName evidence="3">Chromosome segregation protein SMC</fullName>
    </submittedName>
</protein>
<evidence type="ECO:0000313" key="3">
    <source>
        <dbReference type="EMBL" id="AYD89535.1"/>
    </source>
</evidence>
<evidence type="ECO:0000256" key="1">
    <source>
        <dbReference type="ARBA" id="ARBA00023236"/>
    </source>
</evidence>
<keyword evidence="1" id="KW-0742">SOS response</keyword>
<accession>A0ABM6Z317</accession>
<evidence type="ECO:0000259" key="2">
    <source>
        <dbReference type="Pfam" id="PF13304"/>
    </source>
</evidence>
<proteinExistence type="predicted"/>
<dbReference type="Proteomes" id="UP000273001">
    <property type="component" value="Chromosome"/>
</dbReference>
<evidence type="ECO:0000313" key="4">
    <source>
        <dbReference type="Proteomes" id="UP000273001"/>
    </source>
</evidence>
<feature type="domain" description="ATPase AAA-type core" evidence="2">
    <location>
        <begin position="32"/>
        <end position="337"/>
    </location>
</feature>
<sequence>MTGSTFSRFRLSRLRLRNYRSIRSCNLELGQVTMLVGPNGSGKSNVLDSLRLVRQALGETLDNALRDRGGVKEVRRRSTGRPTSFTVTIDFLESAGGAEGTYELQVGAVSGGGFRVAKESCTITSTEPGGGRHYYEIRGGEVVSTSEDRLPRLSADRLALVSLSGIEVFRPVYDGLSAMEVFSPSPEAMRRPVAPDPGDLLRRDGSNIASVIERLDRARPEVKRRIEDYLHSIVPGVESVRRLAVARWETLEFQQRVQGASAPWSFQATSVSDGTLRALGVLVALFAGTGTTLSAVGVEEPETALHPAAAGVLLDAIRDASERRQVLLTTHSPDLLDSASIRPDELLAVRSVEGTTEVSRPDEASRMALKESLFTAGELLRADQLHPEVREVVAS</sequence>
<dbReference type="EMBL" id="CP032514">
    <property type="protein sequence ID" value="AYD89535.1"/>
    <property type="molecule type" value="Genomic_DNA"/>
</dbReference>
<dbReference type="PIRSF" id="PIRSF029347">
    <property type="entry name" value="RecF"/>
    <property type="match status" value="1"/>
</dbReference>
<dbReference type="InterPro" id="IPR027417">
    <property type="entry name" value="P-loop_NTPase"/>
</dbReference>